<keyword evidence="1" id="KW-0862">Zinc</keyword>
<protein>
    <submittedName>
        <fullName evidence="4">SWIM zinc finger family protein</fullName>
    </submittedName>
</protein>
<feature type="compositionally biased region" description="Polar residues" evidence="2">
    <location>
        <begin position="1"/>
        <end position="11"/>
    </location>
</feature>
<evidence type="ECO:0000313" key="4">
    <source>
        <dbReference type="EMBL" id="NLV09344.1"/>
    </source>
</evidence>
<dbReference type="AlphaFoldDB" id="A0A847UD98"/>
<dbReference type="InterPro" id="IPR007527">
    <property type="entry name" value="Znf_SWIM"/>
</dbReference>
<evidence type="ECO:0000313" key="5">
    <source>
        <dbReference type="Proteomes" id="UP000608662"/>
    </source>
</evidence>
<reference evidence="4" key="1">
    <citation type="submission" date="2019-12" db="EMBL/GenBank/DDBJ databases">
        <title>Whole-genome sequence of Halomicrobium mukohataei pws1.</title>
        <authorList>
            <person name="Verma D.K."/>
            <person name="Gopal K."/>
            <person name="Prasad E.S."/>
        </authorList>
    </citation>
    <scope>NUCLEOTIDE SEQUENCE</scope>
    <source>
        <strain evidence="4">Pws1</strain>
    </source>
</reference>
<keyword evidence="1" id="KW-0863">Zinc-finger</keyword>
<dbReference type="PROSITE" id="PS50966">
    <property type="entry name" value="ZF_SWIM"/>
    <property type="match status" value="1"/>
</dbReference>
<gene>
    <name evidence="4" type="ORF">GOC74_05295</name>
</gene>
<dbReference type="OrthoDB" id="318346at2157"/>
<feature type="domain" description="SWIM-type" evidence="3">
    <location>
        <begin position="66"/>
        <end position="103"/>
    </location>
</feature>
<proteinExistence type="predicted"/>
<dbReference type="Proteomes" id="UP000608662">
    <property type="component" value="Unassembled WGS sequence"/>
</dbReference>
<sequence length="186" mass="21216">MSRSESPTFEPSGTFDDRLDDPDTLRFPDEWKLSGSWQRAQREADRGGPINDAERMVWLDESDEPHRVTFALDGQRLLADCDCRGYRFNRWCAHVASCWWRWSRGEIAVQHLQTGREYPEPPAWFRHDPLPRAGLDDLTPAELDAYLHCDVGGEGVRAFARRTDRAAGTVGNLLTAARETMGGVRR</sequence>
<evidence type="ECO:0000259" key="3">
    <source>
        <dbReference type="PROSITE" id="PS50966"/>
    </source>
</evidence>
<keyword evidence="1" id="KW-0479">Metal-binding</keyword>
<accession>A0A847UD98</accession>
<organism evidence="4 5">
    <name type="scientific">Halomicrobium mukohataei</name>
    <dbReference type="NCBI Taxonomy" id="57705"/>
    <lineage>
        <taxon>Archaea</taxon>
        <taxon>Methanobacteriati</taxon>
        <taxon>Methanobacteriota</taxon>
        <taxon>Stenosarchaea group</taxon>
        <taxon>Halobacteria</taxon>
        <taxon>Halobacteriales</taxon>
        <taxon>Haloarculaceae</taxon>
        <taxon>Halomicrobium</taxon>
    </lineage>
</organism>
<name>A0A847UD98_9EURY</name>
<dbReference type="GO" id="GO:0008270">
    <property type="term" value="F:zinc ion binding"/>
    <property type="evidence" value="ECO:0007669"/>
    <property type="project" value="UniProtKB-KW"/>
</dbReference>
<dbReference type="RefSeq" id="WP_170093221.1">
    <property type="nucleotide sequence ID" value="NZ_WOYG01000001.1"/>
</dbReference>
<evidence type="ECO:0000256" key="2">
    <source>
        <dbReference type="SAM" id="MobiDB-lite"/>
    </source>
</evidence>
<evidence type="ECO:0000256" key="1">
    <source>
        <dbReference type="PROSITE-ProRule" id="PRU00325"/>
    </source>
</evidence>
<feature type="region of interest" description="Disordered" evidence="2">
    <location>
        <begin position="1"/>
        <end position="23"/>
    </location>
</feature>
<comment type="caution">
    <text evidence="4">The sequence shown here is derived from an EMBL/GenBank/DDBJ whole genome shotgun (WGS) entry which is preliminary data.</text>
</comment>
<dbReference type="EMBL" id="WOYG01000001">
    <property type="protein sequence ID" value="NLV09344.1"/>
    <property type="molecule type" value="Genomic_DNA"/>
</dbReference>